<dbReference type="EMBL" id="JAHBAY010000008">
    <property type="protein sequence ID" value="MBT0771347.1"/>
    <property type="molecule type" value="Genomic_DNA"/>
</dbReference>
<dbReference type="PANTHER" id="PTHR21310">
    <property type="entry name" value="AMINOGLYCOSIDE PHOSPHOTRANSFERASE-RELATED-RELATED"/>
    <property type="match status" value="1"/>
</dbReference>
<sequence length="292" mass="32437">MHDDEVAITEETAKGLIFQQFPAWTDLPVQLLDAIGTENTIVRIGDDLAARFPRRPTTQARLEAEARALGSLAEHVTSPRPVALGRPGPGFPQPWSVQTWLPGTPASDDETVHSSHDLARDLAALINTLREIDTQGRTFDRAGRGGDLLRHDAWVDTCLRRSAGLLDVHHLRELWTHLRDLPREAPDTMSHGDLIPGNILVSDGRFTGVLDGGGFGPADPALDLIVGWHLLDHEPRETFWAAMDVSDLDRERSQAWALEQSMGLVWYYAQTNPAMSRMGRRTLDRLMSARGR</sequence>
<dbReference type="PANTHER" id="PTHR21310:SF42">
    <property type="entry name" value="BIFUNCTIONAL AAC_APH"/>
    <property type="match status" value="1"/>
</dbReference>
<comment type="caution">
    <text evidence="2">The sequence shown here is derived from an EMBL/GenBank/DDBJ whole genome shotgun (WGS) entry which is preliminary data.</text>
</comment>
<organism evidence="2 3">
    <name type="scientific">Kineosporia corallincola</name>
    <dbReference type="NCBI Taxonomy" id="2835133"/>
    <lineage>
        <taxon>Bacteria</taxon>
        <taxon>Bacillati</taxon>
        <taxon>Actinomycetota</taxon>
        <taxon>Actinomycetes</taxon>
        <taxon>Kineosporiales</taxon>
        <taxon>Kineosporiaceae</taxon>
        <taxon>Kineosporia</taxon>
    </lineage>
</organism>
<dbReference type="RefSeq" id="WP_214157636.1">
    <property type="nucleotide sequence ID" value="NZ_JAHBAY010000008.1"/>
</dbReference>
<reference evidence="2 3" key="1">
    <citation type="submission" date="2021-05" db="EMBL/GenBank/DDBJ databases">
        <title>Kineosporia and Streptomyces sp. nov. two new marine actinobacteria isolated from Coral.</title>
        <authorList>
            <person name="Buangrab K."/>
            <person name="Sutthacheep M."/>
            <person name="Yeemin T."/>
            <person name="Harunari E."/>
            <person name="Igarashi Y."/>
            <person name="Kanchanasin P."/>
            <person name="Tanasupawat S."/>
            <person name="Phongsopitanun W."/>
        </authorList>
    </citation>
    <scope>NUCLEOTIDE SEQUENCE [LARGE SCALE GENOMIC DNA]</scope>
    <source>
        <strain evidence="2 3">J2-2</strain>
    </source>
</reference>
<dbReference type="Gene3D" id="3.90.1200.10">
    <property type="match status" value="1"/>
</dbReference>
<feature type="domain" description="Aminoglycoside phosphotransferase" evidence="1">
    <location>
        <begin position="35"/>
        <end position="244"/>
    </location>
</feature>
<keyword evidence="3" id="KW-1185">Reference proteome</keyword>
<name>A0ABS5TJS0_9ACTN</name>
<evidence type="ECO:0000259" key="1">
    <source>
        <dbReference type="Pfam" id="PF01636"/>
    </source>
</evidence>
<dbReference type="CDD" id="cd05155">
    <property type="entry name" value="APH_ChoK_like_1"/>
    <property type="match status" value="1"/>
</dbReference>
<gene>
    <name evidence="2" type="ORF">KIH74_20585</name>
</gene>
<dbReference type="InterPro" id="IPR011009">
    <property type="entry name" value="Kinase-like_dom_sf"/>
</dbReference>
<evidence type="ECO:0000313" key="2">
    <source>
        <dbReference type="EMBL" id="MBT0771347.1"/>
    </source>
</evidence>
<protein>
    <submittedName>
        <fullName evidence="2">Aminoglycoside phosphotransferase family protein</fullName>
    </submittedName>
</protein>
<dbReference type="InterPro" id="IPR002575">
    <property type="entry name" value="Aminoglycoside_PTrfase"/>
</dbReference>
<proteinExistence type="predicted"/>
<dbReference type="Proteomes" id="UP001197247">
    <property type="component" value="Unassembled WGS sequence"/>
</dbReference>
<dbReference type="SUPFAM" id="SSF56112">
    <property type="entry name" value="Protein kinase-like (PK-like)"/>
    <property type="match status" value="1"/>
</dbReference>
<dbReference type="Pfam" id="PF01636">
    <property type="entry name" value="APH"/>
    <property type="match status" value="1"/>
</dbReference>
<dbReference type="InterPro" id="IPR051678">
    <property type="entry name" value="AGP_Transferase"/>
</dbReference>
<dbReference type="Gene3D" id="3.30.200.20">
    <property type="entry name" value="Phosphorylase Kinase, domain 1"/>
    <property type="match status" value="1"/>
</dbReference>
<evidence type="ECO:0000313" key="3">
    <source>
        <dbReference type="Proteomes" id="UP001197247"/>
    </source>
</evidence>
<accession>A0ABS5TJS0</accession>